<evidence type="ECO:0000313" key="1">
    <source>
        <dbReference type="EMBL" id="CAB3410993.1"/>
    </source>
</evidence>
<accession>A0A8S1FFZ1</accession>
<evidence type="ECO:0000313" key="2">
    <source>
        <dbReference type="Proteomes" id="UP000494206"/>
    </source>
</evidence>
<protein>
    <submittedName>
        <fullName evidence="1">Uncharacterized protein</fullName>
    </submittedName>
</protein>
<keyword evidence="2" id="KW-1185">Reference proteome</keyword>
<organism evidence="1 2">
    <name type="scientific">Caenorhabditis bovis</name>
    <dbReference type="NCBI Taxonomy" id="2654633"/>
    <lineage>
        <taxon>Eukaryota</taxon>
        <taxon>Metazoa</taxon>
        <taxon>Ecdysozoa</taxon>
        <taxon>Nematoda</taxon>
        <taxon>Chromadorea</taxon>
        <taxon>Rhabditida</taxon>
        <taxon>Rhabditina</taxon>
        <taxon>Rhabditomorpha</taxon>
        <taxon>Rhabditoidea</taxon>
        <taxon>Rhabditidae</taxon>
        <taxon>Peloderinae</taxon>
        <taxon>Caenorhabditis</taxon>
    </lineage>
</organism>
<dbReference type="EMBL" id="CADEPM010000012">
    <property type="protein sequence ID" value="CAB3410993.1"/>
    <property type="molecule type" value="Genomic_DNA"/>
</dbReference>
<comment type="caution">
    <text evidence="1">The sequence shown here is derived from an EMBL/GenBank/DDBJ whole genome shotgun (WGS) entry which is preliminary data.</text>
</comment>
<reference evidence="1 2" key="1">
    <citation type="submission" date="2020-04" db="EMBL/GenBank/DDBJ databases">
        <authorList>
            <person name="Laetsch R D."/>
            <person name="Stevens L."/>
            <person name="Kumar S."/>
            <person name="Blaxter L. M."/>
        </authorList>
    </citation>
    <scope>NUCLEOTIDE SEQUENCE [LARGE SCALE GENOMIC DNA]</scope>
</reference>
<dbReference type="OrthoDB" id="5823020at2759"/>
<name>A0A8S1FFZ1_9PELO</name>
<sequence length="208" mass="22932">MLVLFLVFASLAQAQKPARFKSWKPKFYRECEVLSSTDATQPFLGGISCGSSSYYIMSGMYPTKIASTSTLGLINVGWITTAALRDEDKFWKACKRYMTRIFDGLYSNAVNACFLTVNPPAKVPVCTTTKDLIYRSGSGYCMTKRICGASVPIKFYGMTGSNDTLIYSWEAANDAQLEARGLVELGKCYGYKLTPNPSKTDVTITTPN</sequence>
<dbReference type="AlphaFoldDB" id="A0A8S1FFZ1"/>
<gene>
    <name evidence="1" type="ORF">CBOVIS_LOCUS12436</name>
</gene>
<proteinExistence type="predicted"/>
<dbReference type="Proteomes" id="UP000494206">
    <property type="component" value="Unassembled WGS sequence"/>
</dbReference>